<evidence type="ECO:0000313" key="1">
    <source>
        <dbReference type="EMBL" id="KAI8003391.1"/>
    </source>
</evidence>
<accession>A0ACC0GRV3</accession>
<dbReference type="Proteomes" id="UP001060215">
    <property type="component" value="Chromosome 9"/>
</dbReference>
<gene>
    <name evidence="1" type="ORF">LOK49_LG08G01231</name>
</gene>
<proteinExistence type="predicted"/>
<name>A0ACC0GRV3_9ERIC</name>
<keyword evidence="2" id="KW-1185">Reference proteome</keyword>
<protein>
    <submittedName>
        <fullName evidence="1">Terminal nucleotidyltransferase 4A</fullName>
    </submittedName>
</protein>
<evidence type="ECO:0000313" key="2">
    <source>
        <dbReference type="Proteomes" id="UP001060215"/>
    </source>
</evidence>
<reference evidence="1 2" key="1">
    <citation type="journal article" date="2022" name="Plant J.">
        <title>Chromosome-level genome of Camellia lanceoleosa provides a valuable resource for understanding genome evolution and self-incompatibility.</title>
        <authorList>
            <person name="Gong W."/>
            <person name="Xiao S."/>
            <person name="Wang L."/>
            <person name="Liao Z."/>
            <person name="Chang Y."/>
            <person name="Mo W."/>
            <person name="Hu G."/>
            <person name="Li W."/>
            <person name="Zhao G."/>
            <person name="Zhu H."/>
            <person name="Hu X."/>
            <person name="Ji K."/>
            <person name="Xiang X."/>
            <person name="Song Q."/>
            <person name="Yuan D."/>
            <person name="Jin S."/>
            <person name="Zhang L."/>
        </authorList>
    </citation>
    <scope>NUCLEOTIDE SEQUENCE [LARGE SCALE GENOMIC DNA]</scope>
    <source>
        <strain evidence="1">SQ_2022a</strain>
    </source>
</reference>
<dbReference type="EMBL" id="CM045766">
    <property type="protein sequence ID" value="KAI8003391.1"/>
    <property type="molecule type" value="Genomic_DNA"/>
</dbReference>
<organism evidence="1 2">
    <name type="scientific">Camellia lanceoleosa</name>
    <dbReference type="NCBI Taxonomy" id="1840588"/>
    <lineage>
        <taxon>Eukaryota</taxon>
        <taxon>Viridiplantae</taxon>
        <taxon>Streptophyta</taxon>
        <taxon>Embryophyta</taxon>
        <taxon>Tracheophyta</taxon>
        <taxon>Spermatophyta</taxon>
        <taxon>Magnoliopsida</taxon>
        <taxon>eudicotyledons</taxon>
        <taxon>Gunneridae</taxon>
        <taxon>Pentapetalae</taxon>
        <taxon>asterids</taxon>
        <taxon>Ericales</taxon>
        <taxon>Theaceae</taxon>
        <taxon>Camellia</taxon>
    </lineage>
</organism>
<sequence length="123" mass="13900">MHPSFGYGFLEVDAISKWPPLQPLYFILKFFLQQRELNEVYTGGIGLYALLVMLIAMMQDELMSNGDYSLKFGIDEPFPPVSFNVENNFAKMKKYGGRLSAASTRAHTRIPKQSTPFQLPSGT</sequence>
<comment type="caution">
    <text evidence="1">The sequence shown here is derived from an EMBL/GenBank/DDBJ whole genome shotgun (WGS) entry which is preliminary data.</text>
</comment>